<accession>A0A392URM5</accession>
<dbReference type="AlphaFoldDB" id="A0A392URM5"/>
<evidence type="ECO:0000313" key="2">
    <source>
        <dbReference type="Proteomes" id="UP000265520"/>
    </source>
</evidence>
<comment type="caution">
    <text evidence="1">The sequence shown here is derived from an EMBL/GenBank/DDBJ whole genome shotgun (WGS) entry which is preliminary data.</text>
</comment>
<keyword evidence="2" id="KW-1185">Reference proteome</keyword>
<evidence type="ECO:0000313" key="1">
    <source>
        <dbReference type="EMBL" id="MCI78477.1"/>
    </source>
</evidence>
<organism evidence="1 2">
    <name type="scientific">Trifolium medium</name>
    <dbReference type="NCBI Taxonomy" id="97028"/>
    <lineage>
        <taxon>Eukaryota</taxon>
        <taxon>Viridiplantae</taxon>
        <taxon>Streptophyta</taxon>
        <taxon>Embryophyta</taxon>
        <taxon>Tracheophyta</taxon>
        <taxon>Spermatophyta</taxon>
        <taxon>Magnoliopsida</taxon>
        <taxon>eudicotyledons</taxon>
        <taxon>Gunneridae</taxon>
        <taxon>Pentapetalae</taxon>
        <taxon>rosids</taxon>
        <taxon>fabids</taxon>
        <taxon>Fabales</taxon>
        <taxon>Fabaceae</taxon>
        <taxon>Papilionoideae</taxon>
        <taxon>50 kb inversion clade</taxon>
        <taxon>NPAAA clade</taxon>
        <taxon>Hologalegina</taxon>
        <taxon>IRL clade</taxon>
        <taxon>Trifolieae</taxon>
        <taxon>Trifolium</taxon>
    </lineage>
</organism>
<proteinExistence type="predicted"/>
<gene>
    <name evidence="1" type="ORF">A2U01_0099747</name>
</gene>
<dbReference type="EMBL" id="LXQA010951631">
    <property type="protein sequence ID" value="MCI78477.1"/>
    <property type="molecule type" value="Genomic_DNA"/>
</dbReference>
<sequence>DNPTSFNDLDPMALFKDNPPAFQSATFRPATFQPPAYQSTTFQPYAQESGCTLLVHTL</sequence>
<reference evidence="1 2" key="1">
    <citation type="journal article" date="2018" name="Front. Plant Sci.">
        <title>Red Clover (Trifolium pratense) and Zigzag Clover (T. medium) - A Picture of Genomic Similarities and Differences.</title>
        <authorList>
            <person name="Dluhosova J."/>
            <person name="Istvanek J."/>
            <person name="Nedelnik J."/>
            <person name="Repkova J."/>
        </authorList>
    </citation>
    <scope>NUCLEOTIDE SEQUENCE [LARGE SCALE GENOMIC DNA]</scope>
    <source>
        <strain evidence="2">cv. 10/8</strain>
        <tissue evidence="1">Leaf</tissue>
    </source>
</reference>
<dbReference type="Proteomes" id="UP000265520">
    <property type="component" value="Unassembled WGS sequence"/>
</dbReference>
<protein>
    <submittedName>
        <fullName evidence="1">Uncharacterized protein</fullName>
    </submittedName>
</protein>
<feature type="non-terminal residue" evidence="1">
    <location>
        <position position="1"/>
    </location>
</feature>
<name>A0A392URM5_9FABA</name>